<dbReference type="SUPFAM" id="SSF53774">
    <property type="entry name" value="Glutaminase/Asparaginase"/>
    <property type="match status" value="1"/>
</dbReference>
<reference evidence="5" key="3">
    <citation type="journal article" date="2016" name="Gigascience">
        <title>De novo construction of an expanded transcriptome assembly for the western tarnished plant bug, Lygus hesperus.</title>
        <authorList>
            <person name="Tassone E.E."/>
            <person name="Geib S.M."/>
            <person name="Hall B."/>
            <person name="Fabrick J.A."/>
            <person name="Brent C.S."/>
            <person name="Hull J.J."/>
        </authorList>
    </citation>
    <scope>NUCLEOTIDE SEQUENCE</scope>
</reference>
<dbReference type="PANTHER" id="PTHR11707:SF28">
    <property type="entry name" value="60 KDA LYSOPHOSPHOLIPASE"/>
    <property type="match status" value="1"/>
</dbReference>
<dbReference type="EMBL" id="GBHO01035557">
    <property type="protein sequence ID" value="JAG08047.1"/>
    <property type="molecule type" value="Transcribed_RNA"/>
</dbReference>
<dbReference type="Pfam" id="PF00710">
    <property type="entry name" value="Asparaginase"/>
    <property type="match status" value="1"/>
</dbReference>
<dbReference type="InterPro" id="IPR037152">
    <property type="entry name" value="L-asparaginase_N_sf"/>
</dbReference>
<dbReference type="EC" id="3.5.1.1" evidence="1"/>
<dbReference type="GO" id="GO:0004067">
    <property type="term" value="F:asparaginase activity"/>
    <property type="evidence" value="ECO:0007669"/>
    <property type="project" value="UniProtKB-UniRule"/>
</dbReference>
<dbReference type="Gene3D" id="3.40.50.1170">
    <property type="entry name" value="L-asparaginase, N-terminal domain"/>
    <property type="match status" value="1"/>
</dbReference>
<dbReference type="EMBL" id="GDHC01011347">
    <property type="protein sequence ID" value="JAQ07282.1"/>
    <property type="molecule type" value="Transcribed_RNA"/>
</dbReference>
<dbReference type="InterPro" id="IPR006034">
    <property type="entry name" value="Asparaginase/glutaminase-like"/>
</dbReference>
<organism evidence="4">
    <name type="scientific">Lygus hesperus</name>
    <name type="common">Western plant bug</name>
    <dbReference type="NCBI Taxonomy" id="30085"/>
    <lineage>
        <taxon>Eukaryota</taxon>
        <taxon>Metazoa</taxon>
        <taxon>Ecdysozoa</taxon>
        <taxon>Arthropoda</taxon>
        <taxon>Hexapoda</taxon>
        <taxon>Insecta</taxon>
        <taxon>Pterygota</taxon>
        <taxon>Neoptera</taxon>
        <taxon>Paraneoptera</taxon>
        <taxon>Hemiptera</taxon>
        <taxon>Heteroptera</taxon>
        <taxon>Panheteroptera</taxon>
        <taxon>Cimicomorpha</taxon>
        <taxon>Miridae</taxon>
        <taxon>Mirini</taxon>
        <taxon>Lygus</taxon>
    </lineage>
</organism>
<evidence type="ECO:0000259" key="2">
    <source>
        <dbReference type="Pfam" id="PF00710"/>
    </source>
</evidence>
<gene>
    <name evidence="4" type="primary">ansA_1</name>
    <name evidence="5" type="synonym">ansA_0</name>
    <name evidence="4" type="ORF">CM83_9406</name>
    <name evidence="5" type="ORF">g.18310</name>
</gene>
<proteinExistence type="predicted"/>
<dbReference type="Gene3D" id="3.40.50.40">
    <property type="match status" value="1"/>
</dbReference>
<name>A0A0A9WHY7_LYGHE</name>
<dbReference type="SMART" id="SM00870">
    <property type="entry name" value="Asparaginase"/>
    <property type="match status" value="1"/>
</dbReference>
<feature type="domain" description="L-asparaginase N-terminal" evidence="2">
    <location>
        <begin position="1"/>
        <end position="88"/>
    </location>
</feature>
<dbReference type="PANTHER" id="PTHR11707">
    <property type="entry name" value="L-ASPARAGINASE"/>
    <property type="match status" value="1"/>
</dbReference>
<dbReference type="PIRSF" id="PIRSF001220">
    <property type="entry name" value="L-ASNase_gatD"/>
    <property type="match status" value="1"/>
</dbReference>
<dbReference type="AlphaFoldDB" id="A0A0A9WHY7"/>
<dbReference type="Pfam" id="PF17763">
    <property type="entry name" value="Asparaginase_C"/>
    <property type="match status" value="1"/>
</dbReference>
<evidence type="ECO:0000256" key="1">
    <source>
        <dbReference type="ARBA" id="ARBA00012920"/>
    </source>
</evidence>
<dbReference type="InterPro" id="IPR040919">
    <property type="entry name" value="Asparaginase_C"/>
</dbReference>
<evidence type="ECO:0000259" key="3">
    <source>
        <dbReference type="Pfam" id="PF17763"/>
    </source>
</evidence>
<protein>
    <recommendedName>
        <fullName evidence="1">asparaginase</fullName>
        <ecNumber evidence="1">3.5.1.1</ecNumber>
    </recommendedName>
</protein>
<reference evidence="4" key="1">
    <citation type="journal article" date="2014" name="PLoS ONE">
        <title>Transcriptome-Based Identification of ABC Transporters in the Western Tarnished Plant Bug Lygus hesperus.</title>
        <authorList>
            <person name="Hull J.J."/>
            <person name="Chaney K."/>
            <person name="Geib S.M."/>
            <person name="Fabrick J.A."/>
            <person name="Brent C.S."/>
            <person name="Walsh D."/>
            <person name="Lavine L.C."/>
        </authorList>
    </citation>
    <scope>NUCLEOTIDE SEQUENCE</scope>
</reference>
<evidence type="ECO:0000313" key="5">
    <source>
        <dbReference type="EMBL" id="JAQ07282.1"/>
    </source>
</evidence>
<dbReference type="GO" id="GO:0009066">
    <property type="term" value="P:aspartate family amino acid metabolic process"/>
    <property type="evidence" value="ECO:0007669"/>
    <property type="project" value="UniProtKB-ARBA"/>
</dbReference>
<evidence type="ECO:0000313" key="4">
    <source>
        <dbReference type="EMBL" id="JAG08047.1"/>
    </source>
</evidence>
<dbReference type="PROSITE" id="PS51732">
    <property type="entry name" value="ASN_GLN_ASE_3"/>
    <property type="match status" value="1"/>
</dbReference>
<dbReference type="PIRSF" id="PIRSF500176">
    <property type="entry name" value="L_ASNase"/>
    <property type="match status" value="1"/>
</dbReference>
<dbReference type="InterPro" id="IPR027473">
    <property type="entry name" value="L-asparaginase_C"/>
</dbReference>
<accession>A0A0A9WHY7</accession>
<feature type="domain" description="Asparaginase/glutaminase C-terminal" evidence="3">
    <location>
        <begin position="135"/>
        <end position="229"/>
    </location>
</feature>
<dbReference type="InterPro" id="IPR036152">
    <property type="entry name" value="Asp/glu_Ase-like_sf"/>
</dbReference>
<reference evidence="4" key="2">
    <citation type="submission" date="2014-07" db="EMBL/GenBank/DDBJ databases">
        <authorList>
            <person name="Hull J."/>
        </authorList>
    </citation>
    <scope>NUCLEOTIDE SEQUENCE</scope>
</reference>
<dbReference type="InterPro" id="IPR027474">
    <property type="entry name" value="L-asparaginase_N"/>
</dbReference>
<sequence length="260" mass="28903">MLENLGKSVVLTGSMIPLEEPVSDAKRNLLVSMMVTAHLNITEVMIFFNTKLIRGNRARKADLWNISAIESSNMEPLAIMGVGIHVHLKNLLHPPIHQFHVHTNLFTSIIVLHITPCFCFTFLQHIAFTWKQYLSEAPAIVLLLYGSGNGPVTTTPFVEIVQTCINNGCTIVIMTQCHIGSVDLTQYEAGRVLSKLGVIDGKDMTVEACVTKLSYLMGHNIRGQKLKYVMETNLRGELSRRSIVSYTGYALGRSGYLTKL</sequence>